<reference evidence="2 3" key="1">
    <citation type="submission" date="2015-08" db="EMBL/GenBank/DDBJ databases">
        <title>Complete genome sequence of Sulfurifustis variabilis.</title>
        <authorList>
            <person name="Miura A."/>
            <person name="Kojima H."/>
            <person name="Fukui M."/>
        </authorList>
    </citation>
    <scope>NUCLEOTIDE SEQUENCE [LARGE SCALE GENOMIC DNA]</scope>
    <source>
        <strain evidence="3">skN76</strain>
    </source>
</reference>
<dbReference type="Proteomes" id="UP000218899">
    <property type="component" value="Chromosome"/>
</dbReference>
<gene>
    <name evidence="2" type="ORF">SVA_0249</name>
</gene>
<evidence type="ECO:0000256" key="1">
    <source>
        <dbReference type="SAM" id="MobiDB-lite"/>
    </source>
</evidence>
<keyword evidence="3" id="KW-1185">Reference proteome</keyword>
<dbReference type="KEGG" id="sva:SVA_0249"/>
<evidence type="ECO:0000313" key="3">
    <source>
        <dbReference type="Proteomes" id="UP000218899"/>
    </source>
</evidence>
<feature type="region of interest" description="Disordered" evidence="1">
    <location>
        <begin position="1"/>
        <end position="31"/>
    </location>
</feature>
<dbReference type="AlphaFoldDB" id="A0A1B4VAB3"/>
<name>A0A1B4VAB3_9GAMM</name>
<evidence type="ECO:0000313" key="2">
    <source>
        <dbReference type="EMBL" id="BAU46831.1"/>
    </source>
</evidence>
<accession>A0A1B4VAB3</accession>
<sequence length="58" mass="5873">MAGPLARPGTLANSPGAEKRASGSNISRVTLPGQAPVLGDLNGVFNCHPPPPDGERLL</sequence>
<protein>
    <submittedName>
        <fullName evidence="2">Uncharacterized protein</fullName>
    </submittedName>
</protein>
<dbReference type="EMBL" id="AP014936">
    <property type="protein sequence ID" value="BAU46831.1"/>
    <property type="molecule type" value="Genomic_DNA"/>
</dbReference>
<proteinExistence type="predicted"/>
<organism evidence="2 3">
    <name type="scientific">Sulfurifustis variabilis</name>
    <dbReference type="NCBI Taxonomy" id="1675686"/>
    <lineage>
        <taxon>Bacteria</taxon>
        <taxon>Pseudomonadati</taxon>
        <taxon>Pseudomonadota</taxon>
        <taxon>Gammaproteobacteria</taxon>
        <taxon>Acidiferrobacterales</taxon>
        <taxon>Acidiferrobacteraceae</taxon>
        <taxon>Sulfurifustis</taxon>
    </lineage>
</organism>